<dbReference type="GO" id="GO:0005829">
    <property type="term" value="C:cytosol"/>
    <property type="evidence" value="ECO:0007669"/>
    <property type="project" value="TreeGrafter"/>
</dbReference>
<accession>A0A0A1U7Y1</accession>
<dbReference type="EMBL" id="KB206756">
    <property type="protein sequence ID" value="ELP88068.1"/>
    <property type="molecule type" value="Genomic_DNA"/>
</dbReference>
<evidence type="ECO:0000313" key="3">
    <source>
        <dbReference type="EMBL" id="ELP88068.1"/>
    </source>
</evidence>
<dbReference type="InterPro" id="IPR028889">
    <property type="entry name" value="USP"/>
</dbReference>
<dbReference type="VEuPathDB" id="AmoebaDB:EIN_222010"/>
<dbReference type="SUPFAM" id="SSF54001">
    <property type="entry name" value="Cysteine proteinases"/>
    <property type="match status" value="1"/>
</dbReference>
<dbReference type="PROSITE" id="PS00972">
    <property type="entry name" value="USP_1"/>
    <property type="match status" value="1"/>
</dbReference>
<feature type="coiled-coil region" evidence="1">
    <location>
        <begin position="892"/>
        <end position="919"/>
    </location>
</feature>
<dbReference type="OMA" id="TANTINW"/>
<protein>
    <recommendedName>
        <fullName evidence="2">USP domain-containing protein</fullName>
    </recommendedName>
</protein>
<evidence type="ECO:0000256" key="1">
    <source>
        <dbReference type="SAM" id="Coils"/>
    </source>
</evidence>
<dbReference type="PROSITE" id="PS50235">
    <property type="entry name" value="USP_3"/>
    <property type="match status" value="1"/>
</dbReference>
<dbReference type="InterPro" id="IPR050164">
    <property type="entry name" value="Peptidase_C19"/>
</dbReference>
<dbReference type="OrthoDB" id="289038at2759"/>
<dbReference type="InterPro" id="IPR038765">
    <property type="entry name" value="Papain-like_cys_pep_sf"/>
</dbReference>
<dbReference type="KEGG" id="eiv:EIN_222010"/>
<dbReference type="Gene3D" id="3.90.70.10">
    <property type="entry name" value="Cysteine proteinases"/>
    <property type="match status" value="1"/>
</dbReference>
<dbReference type="Proteomes" id="UP000014680">
    <property type="component" value="Unassembled WGS sequence"/>
</dbReference>
<feature type="domain" description="USP" evidence="2">
    <location>
        <begin position="1057"/>
        <end position="1390"/>
    </location>
</feature>
<dbReference type="CDD" id="cd02257">
    <property type="entry name" value="Peptidase_C19"/>
    <property type="match status" value="1"/>
</dbReference>
<sequence>MSKPDISQEALDRVLSLMPRIACNSLIHQNAIKELKDYFSTFDVSTLNSKFAQAYINETFPALVAFIHEDPITDVFFLYEILVMMSIKFSNSVTSAAKTILLDSVRSIPEVKRCFITNVHNFVGMYGRTDQISLFKSIGYFDFELLEPILHPKTVSEFNEIKDMIVQMLPDNQENVIQLLFDYLKNPVLKITVGNFIEKEVASNEKLKSMLATIEPTSPTDLKLLIKSENYNAEKVNDFLNDQFITEYYGGLKDFTVKKCELLFAMLYARFVIKMEDLKEGVADAVGAFLLQIVTTGIIKETNCEEVTELEESIFVVIKKQATFPVEEYRECIIQNALLLIKKYIEMNVDSCFEAINELWDIITICKEQNYIENIIRVFDTLICGQDQTLSEFLVVVLTERLDVINVKYFDSVVGADLLIHLIEKIYSLEKEKKGYKLFTGIKTMEWFFRVEKLCEMMTHTAAKRNIQTFTENVYCAADVIESTDTLFLKLFEEKNEKRILLLQKVLYCEGGSKHKSCHIRKVKYQIRTLENQIENVTVTPETLVSEILERMRCISSGVILTSSIQETPGYQNIQIGQMKTPVTEELCVEQFFVEEEKGVKDETKTLLPQFKFLCQVKEDDIKAVVDKCLVSREKALSTLQSFGDVESASKYLLGNTKNELQAALGTNHDLLMTYKNIDELIKGKKSKTTDLLNSKSFNENVNKLFSFIDSSDDKLAKSCLELLDNIPKVKFILNKIELIQSGVETVTKGSELVFILEELLSTQNLTANTINWVYNVFEETQSSHVADLSLRIFLKYKKAEMVVFQQQNELISKSLNLLQSNNTQLESFDLVLSLAEFCEDGQYIVDGSVFDRIYTILNTIFELSKDENNVVLLLSNVIRIFVNNLFVSKNFSNISNHMEELLEELTKEENEIIGSEKYILLIEIIKSILSIPESHPFQEKVKDHVKSLLTTVREEKNKKSYGVPYCLKLLELFYKTNVIDQKDVINLCKVMAMKCCKQVDFISYPSRHALACFMNMIKKDENVWKEILPVFEDQMSQDITPVDYVPKSPLQEKGIVGLHNLGSTCYINVVIQLLYNMTTFREEILAYSCDSLDKVRTTSFNKEKKDQKKNKVSNNNAATYNNKCKEKTSELENVDPAVTVLRQLQTLFLQMKSGQSASLSPIMLIESIQNYKHRDDLKKTQHDAGDFLMLLLDCIEEAVNTKAVFDDFKCVMDESIKRTDEAQTLISSRITDTRMLFLPVEKSLQCSLAAYFKDETFTGENKIRLESGELVEATKHVSFKNTPNYLLFQINRFFISTDLTAQKNDSECSIPETITLDHCNDTKTYHLHTIVTHFGSVNAGHYICFTNTPSGWIECNDYNVLPITQDNVMERSVGGPGKSSAYILVYSATAINKDIKISITKEIDEERERLAKSVCGNDIDLFKIVFGGKLSQFVIRFVLDRIRLGRENLLYLVDPLIIKIKESQTYTNDFSDVTKDLDAKFFVSTRSKNIRRRFSEIVNYLVNYSSENSILTFSENLLEQILVTRADGSCVDDYFLLLTSLCNHENVRTVLVQTKGLFEKLAFYLQGKDDKTIYQTISGDYTFSSLIRLLLTIVEAERGLKYATKTTIITSLSLDFTGKTSNIKTSDITRLLKHLCRNNLENSTFVVSKLRGGINLIKQKNEPKVDKEHLLVLLDMACS</sequence>
<gene>
    <name evidence="3" type="ORF">EIN_222010</name>
</gene>
<name>A0A0A1U7Y1_ENTIV</name>
<reference evidence="3 4" key="1">
    <citation type="submission" date="2012-10" db="EMBL/GenBank/DDBJ databases">
        <authorList>
            <person name="Zafar N."/>
            <person name="Inman J."/>
            <person name="Hall N."/>
            <person name="Lorenzi H."/>
            <person name="Caler E."/>
        </authorList>
    </citation>
    <scope>NUCLEOTIDE SEQUENCE [LARGE SCALE GENOMIC DNA]</scope>
    <source>
        <strain evidence="3 4">IP1</strain>
    </source>
</reference>
<evidence type="ECO:0000259" key="2">
    <source>
        <dbReference type="PROSITE" id="PS50235"/>
    </source>
</evidence>
<organism evidence="3 4">
    <name type="scientific">Entamoeba invadens IP1</name>
    <dbReference type="NCBI Taxonomy" id="370355"/>
    <lineage>
        <taxon>Eukaryota</taxon>
        <taxon>Amoebozoa</taxon>
        <taxon>Evosea</taxon>
        <taxon>Archamoebae</taxon>
        <taxon>Mastigamoebida</taxon>
        <taxon>Entamoebidae</taxon>
        <taxon>Entamoeba</taxon>
    </lineage>
</organism>
<proteinExistence type="predicted"/>
<dbReference type="GO" id="GO:0004843">
    <property type="term" value="F:cysteine-type deubiquitinase activity"/>
    <property type="evidence" value="ECO:0007669"/>
    <property type="project" value="InterPro"/>
</dbReference>
<evidence type="ECO:0000313" key="4">
    <source>
        <dbReference type="Proteomes" id="UP000014680"/>
    </source>
</evidence>
<dbReference type="InterPro" id="IPR001394">
    <property type="entry name" value="Peptidase_C19_UCH"/>
</dbReference>
<dbReference type="GeneID" id="14887369"/>
<dbReference type="RefSeq" id="XP_004254839.1">
    <property type="nucleotide sequence ID" value="XM_004254791.1"/>
</dbReference>
<dbReference type="Pfam" id="PF00443">
    <property type="entry name" value="UCH"/>
    <property type="match status" value="1"/>
</dbReference>
<dbReference type="PANTHER" id="PTHR24006">
    <property type="entry name" value="UBIQUITIN CARBOXYL-TERMINAL HYDROLASE"/>
    <property type="match status" value="1"/>
</dbReference>
<keyword evidence="4" id="KW-1185">Reference proteome</keyword>
<dbReference type="PANTHER" id="PTHR24006:SF827">
    <property type="entry name" value="UBIQUITIN CARBOXYL-TERMINAL HYDROLASE 34"/>
    <property type="match status" value="1"/>
</dbReference>
<keyword evidence="1" id="KW-0175">Coiled coil</keyword>
<dbReference type="InterPro" id="IPR018200">
    <property type="entry name" value="USP_CS"/>
</dbReference>
<dbReference type="GO" id="GO:0016579">
    <property type="term" value="P:protein deubiquitination"/>
    <property type="evidence" value="ECO:0007669"/>
    <property type="project" value="InterPro"/>
</dbReference>
<dbReference type="GO" id="GO:0005634">
    <property type="term" value="C:nucleus"/>
    <property type="evidence" value="ECO:0007669"/>
    <property type="project" value="TreeGrafter"/>
</dbReference>